<dbReference type="PANTHER" id="PTHR30408:SF13">
    <property type="entry name" value="TYPE I RESTRICTION ENZYME HINDI SPECIFICITY SUBUNIT"/>
    <property type="match status" value="1"/>
</dbReference>
<dbReference type="GO" id="GO:0003677">
    <property type="term" value="F:DNA binding"/>
    <property type="evidence" value="ECO:0007669"/>
    <property type="project" value="UniProtKB-KW"/>
</dbReference>
<dbReference type="Proteomes" id="UP000010796">
    <property type="component" value="Chromosome"/>
</dbReference>
<dbReference type="KEGG" id="evi:Echvi_4442"/>
<dbReference type="EMBL" id="CP003346">
    <property type="protein sequence ID" value="AGA80624.1"/>
    <property type="molecule type" value="Genomic_DNA"/>
</dbReference>
<dbReference type="InterPro" id="IPR044946">
    <property type="entry name" value="Restrct_endonuc_typeI_TRD_sf"/>
</dbReference>
<name>L0G332_ECHVK</name>
<dbReference type="OrthoDB" id="667970at2"/>
<protein>
    <submittedName>
        <fullName evidence="5">Restriction endonuclease S subunit</fullName>
    </submittedName>
</protein>
<keyword evidence="2" id="KW-0680">Restriction system</keyword>
<dbReference type="CDD" id="cd17287">
    <property type="entry name" value="RMtype1_S_EcoN10ORF171P_TRD2-CR2_like"/>
    <property type="match status" value="1"/>
</dbReference>
<keyword evidence="5" id="KW-0255">Endonuclease</keyword>
<keyword evidence="3" id="KW-0238">DNA-binding</keyword>
<accession>L0G332</accession>
<organism evidence="5 6">
    <name type="scientific">Echinicola vietnamensis (strain DSM 17526 / LMG 23754 / KMM 6221)</name>
    <dbReference type="NCBI Taxonomy" id="926556"/>
    <lineage>
        <taxon>Bacteria</taxon>
        <taxon>Pseudomonadati</taxon>
        <taxon>Bacteroidota</taxon>
        <taxon>Cytophagia</taxon>
        <taxon>Cytophagales</taxon>
        <taxon>Cyclobacteriaceae</taxon>
        <taxon>Echinicola</taxon>
    </lineage>
</organism>
<dbReference type="eggNOG" id="COG0732">
    <property type="taxonomic scope" value="Bacteria"/>
</dbReference>
<gene>
    <name evidence="5" type="ordered locus">Echvi_4442</name>
</gene>
<dbReference type="Pfam" id="PF01420">
    <property type="entry name" value="Methylase_S"/>
    <property type="match status" value="2"/>
</dbReference>
<dbReference type="AlphaFoldDB" id="L0G332"/>
<keyword evidence="6" id="KW-1185">Reference proteome</keyword>
<sequence length="412" mass="47350">MAKHNKEVGNFPPLRFHKNNKEWVRKKIGEISSISSGGTPSRGKYEFWGGNIPWITTSLIDFNEIQRAEEYITKEGLNQSSAKLFPKGTILMAMYGQGKTRGKVAILGIEATTNQACAAIKVKQGMDARFLYTYLEKEYDRIRNIANDGGQQNLSASLIKSYKISLPNLNEQVKISSFLLLIDRRINTQIKIIEQLETLMSGLRQKIFSRQLRFKDDEGNDFPKWEEKNLIQLASRIISKNKENNQNVLTISAQQGLISQLKFFNKSVAAKDLKGYYLMKNNDFAYNKSYSDGYPMGAIKKLTRYDNGVVSSLYICFRFNAFVNTVFMEHYFESGLHNREIEKYAQEGARNHGLLNIGIIDFFNTKISIPNTDEQTKIANFLSSFDKKIEAEKEILIQYQSQKKYFLQNLFI</sequence>
<feature type="domain" description="Type I restriction modification DNA specificity" evidence="4">
    <location>
        <begin position="20"/>
        <end position="197"/>
    </location>
</feature>
<dbReference type="PANTHER" id="PTHR30408">
    <property type="entry name" value="TYPE-1 RESTRICTION ENZYME ECOKI SPECIFICITY PROTEIN"/>
    <property type="match status" value="1"/>
</dbReference>
<comment type="similarity">
    <text evidence="1">Belongs to the type-I restriction system S methylase family.</text>
</comment>
<keyword evidence="5" id="KW-0378">Hydrolase</keyword>
<dbReference type="Gene3D" id="3.90.220.20">
    <property type="entry name" value="DNA methylase specificity domains"/>
    <property type="match status" value="2"/>
</dbReference>
<reference evidence="6" key="1">
    <citation type="submission" date="2012-02" db="EMBL/GenBank/DDBJ databases">
        <title>The complete genome of Echinicola vietnamensis DSM 17526.</title>
        <authorList>
            <person name="Lucas S."/>
            <person name="Copeland A."/>
            <person name="Lapidus A."/>
            <person name="Glavina del Rio T."/>
            <person name="Dalin E."/>
            <person name="Tice H."/>
            <person name="Bruce D."/>
            <person name="Goodwin L."/>
            <person name="Pitluck S."/>
            <person name="Peters L."/>
            <person name="Ovchinnikova G."/>
            <person name="Teshima H."/>
            <person name="Kyrpides N."/>
            <person name="Mavromatis K."/>
            <person name="Ivanova N."/>
            <person name="Brettin T."/>
            <person name="Detter J.C."/>
            <person name="Han C."/>
            <person name="Larimer F."/>
            <person name="Land M."/>
            <person name="Hauser L."/>
            <person name="Markowitz V."/>
            <person name="Cheng J.-F."/>
            <person name="Hugenholtz P."/>
            <person name="Woyke T."/>
            <person name="Wu D."/>
            <person name="Brambilla E."/>
            <person name="Klenk H.-P."/>
            <person name="Eisen J.A."/>
        </authorList>
    </citation>
    <scope>NUCLEOTIDE SEQUENCE [LARGE SCALE GENOMIC DNA]</scope>
    <source>
        <strain evidence="6">DSM 17526 / LMG 23754 / KMM 6221</strain>
    </source>
</reference>
<evidence type="ECO:0000313" key="6">
    <source>
        <dbReference type="Proteomes" id="UP000010796"/>
    </source>
</evidence>
<dbReference type="Gene3D" id="1.10.287.1120">
    <property type="entry name" value="Bipartite methylase S protein"/>
    <property type="match status" value="1"/>
</dbReference>
<evidence type="ECO:0000313" key="5">
    <source>
        <dbReference type="EMBL" id="AGA80624.1"/>
    </source>
</evidence>
<evidence type="ECO:0000256" key="1">
    <source>
        <dbReference type="ARBA" id="ARBA00010923"/>
    </source>
</evidence>
<dbReference type="PATRIC" id="fig|926556.3.peg.4690"/>
<proteinExistence type="inferred from homology"/>
<dbReference type="RefSeq" id="WP_015268146.1">
    <property type="nucleotide sequence ID" value="NC_019904.1"/>
</dbReference>
<dbReference type="InterPro" id="IPR052021">
    <property type="entry name" value="Type-I_RS_S_subunit"/>
</dbReference>
<dbReference type="SUPFAM" id="SSF116734">
    <property type="entry name" value="DNA methylase specificity domain"/>
    <property type="match status" value="2"/>
</dbReference>
<dbReference type="STRING" id="926556.Echvi_4442"/>
<evidence type="ECO:0000256" key="3">
    <source>
        <dbReference type="ARBA" id="ARBA00023125"/>
    </source>
</evidence>
<feature type="domain" description="Type I restriction modification DNA specificity" evidence="4">
    <location>
        <begin position="241"/>
        <end position="397"/>
    </location>
</feature>
<dbReference type="HOGENOM" id="CLU_021095_0_1_10"/>
<dbReference type="GO" id="GO:0009307">
    <property type="term" value="P:DNA restriction-modification system"/>
    <property type="evidence" value="ECO:0007669"/>
    <property type="project" value="UniProtKB-KW"/>
</dbReference>
<dbReference type="InterPro" id="IPR000055">
    <property type="entry name" value="Restrct_endonuc_typeI_TRD"/>
</dbReference>
<evidence type="ECO:0000256" key="2">
    <source>
        <dbReference type="ARBA" id="ARBA00022747"/>
    </source>
</evidence>
<dbReference type="REBASE" id="78180">
    <property type="entry name" value="S2.Evi17526II"/>
</dbReference>
<keyword evidence="5" id="KW-0540">Nuclease</keyword>
<evidence type="ECO:0000259" key="4">
    <source>
        <dbReference type="Pfam" id="PF01420"/>
    </source>
</evidence>
<dbReference type="GO" id="GO:0004519">
    <property type="term" value="F:endonuclease activity"/>
    <property type="evidence" value="ECO:0007669"/>
    <property type="project" value="UniProtKB-KW"/>
</dbReference>